<dbReference type="PANTHER" id="PTHR48098:SF1">
    <property type="entry name" value="DIACYLGLYCEROL ACYLTRANSFERASE_MYCOLYLTRANSFERASE AG85A"/>
    <property type="match status" value="1"/>
</dbReference>
<proteinExistence type="predicted"/>
<dbReference type="GO" id="GO:0016747">
    <property type="term" value="F:acyltransferase activity, transferring groups other than amino-acyl groups"/>
    <property type="evidence" value="ECO:0007669"/>
    <property type="project" value="TreeGrafter"/>
</dbReference>
<organism evidence="1 2">
    <name type="scientific">Aquimarina algiphila</name>
    <dbReference type="NCBI Taxonomy" id="2047982"/>
    <lineage>
        <taxon>Bacteria</taxon>
        <taxon>Pseudomonadati</taxon>
        <taxon>Bacteroidota</taxon>
        <taxon>Flavobacteriia</taxon>
        <taxon>Flavobacteriales</taxon>
        <taxon>Flavobacteriaceae</taxon>
        <taxon>Aquimarina</taxon>
    </lineage>
</organism>
<keyword evidence="2" id="KW-1185">Reference proteome</keyword>
<dbReference type="AlphaFoldDB" id="A0A554VD24"/>
<dbReference type="OrthoDB" id="9803578at2"/>
<dbReference type="SUPFAM" id="SSF53474">
    <property type="entry name" value="alpha/beta-Hydrolases"/>
    <property type="match status" value="1"/>
</dbReference>
<dbReference type="Proteomes" id="UP000318833">
    <property type="component" value="Unassembled WGS sequence"/>
</dbReference>
<dbReference type="InterPro" id="IPR050583">
    <property type="entry name" value="Mycobacterial_A85_antigen"/>
</dbReference>
<dbReference type="Pfam" id="PF00756">
    <property type="entry name" value="Esterase"/>
    <property type="match status" value="1"/>
</dbReference>
<protein>
    <submittedName>
        <fullName evidence="1">Esterase family protein</fullName>
    </submittedName>
</protein>
<sequence>MSKFRTVEISDPRFEANNLRHITIKSKNLKHRGDISVFVPPGEDHKNLPIVLLLHGVYGSHWIWSQKTGIHLKMKSWIENKQVSPMILVMPSDGLWGDGSGYLPHNHSDFEQWIAEDVIDATIELIPQASKTSLLFITGLSMGGFGALRIGTKYGYKFSGVSGLSSITRLNEMKKFIEEDLSLLKQDIIENESVFETIMKHKKHLPKFRFDCGTSDSLLEGNRKLHHQLEEQGISHIYREYPGGHEWPYWEEHIKDTIHFFDDIINPKNR</sequence>
<accession>A0A554VD24</accession>
<dbReference type="InterPro" id="IPR000801">
    <property type="entry name" value="Esterase-like"/>
</dbReference>
<dbReference type="EMBL" id="VLNR01000074">
    <property type="protein sequence ID" value="TSE04715.1"/>
    <property type="molecule type" value="Genomic_DNA"/>
</dbReference>
<evidence type="ECO:0000313" key="2">
    <source>
        <dbReference type="Proteomes" id="UP000318833"/>
    </source>
</evidence>
<dbReference type="PANTHER" id="PTHR48098">
    <property type="entry name" value="ENTEROCHELIN ESTERASE-RELATED"/>
    <property type="match status" value="1"/>
</dbReference>
<evidence type="ECO:0000313" key="1">
    <source>
        <dbReference type="EMBL" id="TSE04715.1"/>
    </source>
</evidence>
<gene>
    <name evidence="1" type="ORF">FOF46_25355</name>
</gene>
<dbReference type="Gene3D" id="3.40.50.1820">
    <property type="entry name" value="alpha/beta hydrolase"/>
    <property type="match status" value="1"/>
</dbReference>
<reference evidence="1 2" key="1">
    <citation type="submission" date="2019-07" db="EMBL/GenBank/DDBJ databases">
        <title>The draft genome sequence of Aquimarina algiphila M91.</title>
        <authorList>
            <person name="Meng X."/>
        </authorList>
    </citation>
    <scope>NUCLEOTIDE SEQUENCE [LARGE SCALE GENOMIC DNA]</scope>
    <source>
        <strain evidence="1 2">M91</strain>
    </source>
</reference>
<dbReference type="RefSeq" id="WP_109436755.1">
    <property type="nucleotide sequence ID" value="NZ_CANLFO010000005.1"/>
</dbReference>
<comment type="caution">
    <text evidence="1">The sequence shown here is derived from an EMBL/GenBank/DDBJ whole genome shotgun (WGS) entry which is preliminary data.</text>
</comment>
<name>A0A554VD24_9FLAO</name>
<dbReference type="InterPro" id="IPR029058">
    <property type="entry name" value="AB_hydrolase_fold"/>
</dbReference>